<dbReference type="InterPro" id="IPR001867">
    <property type="entry name" value="OmpR/PhoB-type_DNA-bd"/>
</dbReference>
<dbReference type="InterPro" id="IPR036388">
    <property type="entry name" value="WH-like_DNA-bd_sf"/>
</dbReference>
<evidence type="ECO:0000256" key="4">
    <source>
        <dbReference type="PROSITE-ProRule" id="PRU00169"/>
    </source>
</evidence>
<gene>
    <name evidence="8" type="ORF">CYJ34_01435</name>
</gene>
<dbReference type="GO" id="GO:0005829">
    <property type="term" value="C:cytosol"/>
    <property type="evidence" value="ECO:0007669"/>
    <property type="project" value="TreeGrafter"/>
</dbReference>
<dbReference type="PANTHER" id="PTHR48111">
    <property type="entry name" value="REGULATOR OF RPOS"/>
    <property type="match status" value="1"/>
</dbReference>
<evidence type="ECO:0000313" key="9">
    <source>
        <dbReference type="Proteomes" id="UP000234335"/>
    </source>
</evidence>
<feature type="modified residue" description="4-aspartylphosphate" evidence="4">
    <location>
        <position position="54"/>
    </location>
</feature>
<accession>A0A2I1MBB1</accession>
<dbReference type="AlphaFoldDB" id="A0A2I1MBB1"/>
<comment type="caution">
    <text evidence="8">The sequence shown here is derived from an EMBL/GenBank/DDBJ whole genome shotgun (WGS) entry which is preliminary data.</text>
</comment>
<reference evidence="8 9" key="1">
    <citation type="submission" date="2017-12" db="EMBL/GenBank/DDBJ databases">
        <title>Phylogenetic diversity of female urinary microbiome.</title>
        <authorList>
            <person name="Thomas-White K."/>
            <person name="Wolfe A.J."/>
        </authorList>
    </citation>
    <scope>NUCLEOTIDE SEQUENCE [LARGE SCALE GENOMIC DNA]</scope>
    <source>
        <strain evidence="8 9">UMB0119</strain>
    </source>
</reference>
<dbReference type="CDD" id="cd00383">
    <property type="entry name" value="trans_reg_C"/>
    <property type="match status" value="1"/>
</dbReference>
<feature type="domain" description="Response regulatory" evidence="6">
    <location>
        <begin position="5"/>
        <end position="118"/>
    </location>
</feature>
<evidence type="ECO:0000256" key="3">
    <source>
        <dbReference type="ARBA" id="ARBA00023163"/>
    </source>
</evidence>
<protein>
    <submittedName>
        <fullName evidence="8">DNA-binding response regulator</fullName>
    </submittedName>
</protein>
<keyword evidence="9" id="KW-1185">Reference proteome</keyword>
<dbReference type="InterPro" id="IPR001789">
    <property type="entry name" value="Sig_transdc_resp-reg_receiver"/>
</dbReference>
<evidence type="ECO:0000256" key="2">
    <source>
        <dbReference type="ARBA" id="ARBA00023125"/>
    </source>
</evidence>
<dbReference type="InterPro" id="IPR011006">
    <property type="entry name" value="CheY-like_superfamily"/>
</dbReference>
<feature type="DNA-binding region" description="OmpR/PhoB-type" evidence="5">
    <location>
        <begin position="128"/>
        <end position="226"/>
    </location>
</feature>
<dbReference type="EMBL" id="PKGS01000001">
    <property type="protein sequence ID" value="PKZ17397.1"/>
    <property type="molecule type" value="Genomic_DNA"/>
</dbReference>
<evidence type="ECO:0000259" key="6">
    <source>
        <dbReference type="PROSITE" id="PS50110"/>
    </source>
</evidence>
<dbReference type="SUPFAM" id="SSF46894">
    <property type="entry name" value="C-terminal effector domain of the bipartite response regulators"/>
    <property type="match status" value="1"/>
</dbReference>
<dbReference type="InterPro" id="IPR016032">
    <property type="entry name" value="Sig_transdc_resp-reg_C-effctor"/>
</dbReference>
<dbReference type="SUPFAM" id="SSF52172">
    <property type="entry name" value="CheY-like"/>
    <property type="match status" value="1"/>
</dbReference>
<name>A0A2I1MBB1_9FIRM</name>
<dbReference type="Gene3D" id="1.10.10.10">
    <property type="entry name" value="Winged helix-like DNA-binding domain superfamily/Winged helix DNA-binding domain"/>
    <property type="match status" value="1"/>
</dbReference>
<dbReference type="PROSITE" id="PS50110">
    <property type="entry name" value="RESPONSE_REGULATORY"/>
    <property type="match status" value="1"/>
</dbReference>
<organism evidence="8 9">
    <name type="scientific">Anaerococcus octavius</name>
    <dbReference type="NCBI Taxonomy" id="54007"/>
    <lineage>
        <taxon>Bacteria</taxon>
        <taxon>Bacillati</taxon>
        <taxon>Bacillota</taxon>
        <taxon>Tissierellia</taxon>
        <taxon>Tissierellales</taxon>
        <taxon>Peptoniphilaceae</taxon>
        <taxon>Anaerococcus</taxon>
    </lineage>
</organism>
<evidence type="ECO:0000256" key="1">
    <source>
        <dbReference type="ARBA" id="ARBA00023015"/>
    </source>
</evidence>
<evidence type="ECO:0000256" key="5">
    <source>
        <dbReference type="PROSITE-ProRule" id="PRU01091"/>
    </source>
</evidence>
<keyword evidence="1" id="KW-0805">Transcription regulation</keyword>
<keyword evidence="2 5" id="KW-0238">DNA-binding</keyword>
<dbReference type="PROSITE" id="PS51755">
    <property type="entry name" value="OMPR_PHOB"/>
    <property type="match status" value="1"/>
</dbReference>
<dbReference type="GO" id="GO:0000156">
    <property type="term" value="F:phosphorelay response regulator activity"/>
    <property type="evidence" value="ECO:0007669"/>
    <property type="project" value="TreeGrafter"/>
</dbReference>
<dbReference type="GO" id="GO:0000976">
    <property type="term" value="F:transcription cis-regulatory region binding"/>
    <property type="evidence" value="ECO:0007669"/>
    <property type="project" value="TreeGrafter"/>
</dbReference>
<dbReference type="Pfam" id="PF00072">
    <property type="entry name" value="Response_reg"/>
    <property type="match status" value="1"/>
</dbReference>
<keyword evidence="4" id="KW-0597">Phosphoprotein</keyword>
<evidence type="ECO:0000259" key="7">
    <source>
        <dbReference type="PROSITE" id="PS51755"/>
    </source>
</evidence>
<dbReference type="Gene3D" id="3.40.50.2300">
    <property type="match status" value="1"/>
</dbReference>
<dbReference type="Gene3D" id="6.10.250.690">
    <property type="match status" value="1"/>
</dbReference>
<proteinExistence type="predicted"/>
<dbReference type="InterPro" id="IPR039420">
    <property type="entry name" value="WalR-like"/>
</dbReference>
<dbReference type="GO" id="GO:0006355">
    <property type="term" value="P:regulation of DNA-templated transcription"/>
    <property type="evidence" value="ECO:0007669"/>
    <property type="project" value="InterPro"/>
</dbReference>
<dbReference type="GO" id="GO:0032993">
    <property type="term" value="C:protein-DNA complex"/>
    <property type="evidence" value="ECO:0007669"/>
    <property type="project" value="TreeGrafter"/>
</dbReference>
<dbReference type="Proteomes" id="UP000234335">
    <property type="component" value="Unassembled WGS sequence"/>
</dbReference>
<dbReference type="SMART" id="SM00862">
    <property type="entry name" value="Trans_reg_C"/>
    <property type="match status" value="1"/>
</dbReference>
<evidence type="ECO:0000313" key="8">
    <source>
        <dbReference type="EMBL" id="PKZ17397.1"/>
    </source>
</evidence>
<sequence length="228" mass="27113">MDKFKIFIIEDDEVIGNSLKKFLENWSYDVYLADDFEKVFDQYKNIDPAIVLIDISLPFFNGYYWCEEIRKVSNVPIIFISSADENLNKIMAMNMGADDYITKPFDLELLLAKIKALLRRSYEYTDSLDNIAYKDIIIDRDKMLLIFEGGEISLTKNEYLILEMMFAQPQKVFRREEFMDKIWQTDEFIDDNTLTVNIMRLRKKLENIGLNDFIKTKKKVGYYIERDV</sequence>
<feature type="domain" description="OmpR/PhoB-type" evidence="7">
    <location>
        <begin position="128"/>
        <end position="226"/>
    </location>
</feature>
<keyword evidence="3" id="KW-0804">Transcription</keyword>
<dbReference type="SMART" id="SM00448">
    <property type="entry name" value="REC"/>
    <property type="match status" value="1"/>
</dbReference>
<dbReference type="PANTHER" id="PTHR48111:SF43">
    <property type="entry name" value="STAGE 0 SPORULATION PROTEIN A HOMOLOG"/>
    <property type="match status" value="1"/>
</dbReference>
<dbReference type="RefSeq" id="WP_101539557.1">
    <property type="nucleotide sequence ID" value="NZ_PKGS01000001.1"/>
</dbReference>
<dbReference type="Pfam" id="PF00486">
    <property type="entry name" value="Trans_reg_C"/>
    <property type="match status" value="1"/>
</dbReference>